<dbReference type="EC" id="4.1.3.27" evidence="5 15"/>
<evidence type="ECO:0000256" key="5">
    <source>
        <dbReference type="ARBA" id="ARBA00012266"/>
    </source>
</evidence>
<dbReference type="PANTHER" id="PTHR11236">
    <property type="entry name" value="AMINOBENZOATE/ANTHRANILATE SYNTHASE"/>
    <property type="match status" value="1"/>
</dbReference>
<keyword evidence="12 15" id="KW-0456">Lyase</keyword>
<evidence type="ECO:0000313" key="19">
    <source>
        <dbReference type="Proteomes" id="UP001382727"/>
    </source>
</evidence>
<evidence type="ECO:0000259" key="16">
    <source>
        <dbReference type="Pfam" id="PF00425"/>
    </source>
</evidence>
<keyword evidence="9 15" id="KW-0822">Tryptophan biosynthesis</keyword>
<dbReference type="Pfam" id="PF04715">
    <property type="entry name" value="Anth_synt_I_N"/>
    <property type="match status" value="1"/>
</dbReference>
<evidence type="ECO:0000256" key="14">
    <source>
        <dbReference type="ARBA" id="ARBA00047683"/>
    </source>
</evidence>
<comment type="catalytic activity">
    <reaction evidence="14 15">
        <text>chorismate + L-glutamine = anthranilate + pyruvate + L-glutamate + H(+)</text>
        <dbReference type="Rhea" id="RHEA:21732"/>
        <dbReference type="ChEBI" id="CHEBI:15361"/>
        <dbReference type="ChEBI" id="CHEBI:15378"/>
        <dbReference type="ChEBI" id="CHEBI:16567"/>
        <dbReference type="ChEBI" id="CHEBI:29748"/>
        <dbReference type="ChEBI" id="CHEBI:29985"/>
        <dbReference type="ChEBI" id="CHEBI:58359"/>
        <dbReference type="EC" id="4.1.3.27"/>
    </reaction>
</comment>
<evidence type="ECO:0000256" key="7">
    <source>
        <dbReference type="ARBA" id="ARBA00022605"/>
    </source>
</evidence>
<keyword evidence="11 15" id="KW-0057">Aromatic amino acid biosynthesis</keyword>
<evidence type="ECO:0000256" key="11">
    <source>
        <dbReference type="ARBA" id="ARBA00023141"/>
    </source>
</evidence>
<dbReference type="Proteomes" id="UP001382727">
    <property type="component" value="Chromosome"/>
</dbReference>
<evidence type="ECO:0000256" key="15">
    <source>
        <dbReference type="RuleBase" id="RU364045"/>
    </source>
</evidence>
<evidence type="ECO:0000256" key="10">
    <source>
        <dbReference type="ARBA" id="ARBA00022842"/>
    </source>
</evidence>
<comment type="pathway">
    <text evidence="2 15">Amino-acid biosynthesis; L-tryptophan biosynthesis; L-tryptophan from chorismate: step 1/5.</text>
</comment>
<evidence type="ECO:0000256" key="2">
    <source>
        <dbReference type="ARBA" id="ARBA00004873"/>
    </source>
</evidence>
<dbReference type="InterPro" id="IPR005256">
    <property type="entry name" value="Anth_synth_I_PabB"/>
</dbReference>
<evidence type="ECO:0000256" key="12">
    <source>
        <dbReference type="ARBA" id="ARBA00023239"/>
    </source>
</evidence>
<feature type="domain" description="Anthranilate synthase component I N-terminal" evidence="17">
    <location>
        <begin position="43"/>
        <end position="182"/>
    </location>
</feature>
<evidence type="ECO:0000256" key="13">
    <source>
        <dbReference type="ARBA" id="ARBA00025634"/>
    </source>
</evidence>
<protein>
    <recommendedName>
        <fullName evidence="6 15">Anthranilate synthase component 1</fullName>
        <ecNumber evidence="5 15">4.1.3.27</ecNumber>
    </recommendedName>
</protein>
<reference evidence="18 19" key="1">
    <citation type="submission" date="2024-02" db="EMBL/GenBank/DDBJ databases">
        <title>Janibacter sp. nov., isolated from gut of marine sandworm.</title>
        <authorList>
            <person name="Kim B."/>
            <person name="Jun M.O."/>
            <person name="Shin N.-R."/>
        </authorList>
    </citation>
    <scope>NUCLEOTIDE SEQUENCE [LARGE SCALE GENOMIC DNA]</scope>
    <source>
        <strain evidence="18 19">A1S7</strain>
    </source>
</reference>
<dbReference type="InterPro" id="IPR015890">
    <property type="entry name" value="Chorismate_C"/>
</dbReference>
<feature type="domain" description="Chorismate-utilising enzyme C-terminal" evidence="16">
    <location>
        <begin position="245"/>
        <end position="502"/>
    </location>
</feature>
<dbReference type="Gene3D" id="3.60.120.10">
    <property type="entry name" value="Anthranilate synthase"/>
    <property type="match status" value="1"/>
</dbReference>
<dbReference type="InterPro" id="IPR006805">
    <property type="entry name" value="Anth_synth_I_N"/>
</dbReference>
<evidence type="ECO:0000256" key="8">
    <source>
        <dbReference type="ARBA" id="ARBA00022723"/>
    </source>
</evidence>
<proteinExistence type="inferred from homology"/>
<comment type="similarity">
    <text evidence="3 15">Belongs to the anthranilate synthase component I family.</text>
</comment>
<sequence>MTAPRSEIPDLSPGRTWPDLDAFTVLARDRRVVPVVRRLIADGETPVGVYRKLGGGAPGTFLLESAEHGGVWSRWSIVGSRSHATLTEQDGQVHWIGEPPVGVPTEGDPTTALRSTLEALATEPVDGLPPFTSGMVGAVSYDAVRRWETIPSRLPDVLGVPELGLVLATDVAVLDHSDRSVLLVANAINYDDTDERVEEAWRDAVARIDAMAECLAAPAESTVATVDPEVAAAARTEVESDVDVERFEEIVEEAKEEIRAGEVFQVVLSQRFSTPCPVDGLEVYRALRRSNPSPYMYFVRLPHPDGSTYDVVGSSPEALVKVTGRRAITHPIAGTRPRGKSPEHDLQLEEDLIGDPKERSEHVMLVDLGRNDLQKVCAAGTVDCVEFMNLRRYSHVIHLESTLVGEMAKGVNAFDVLVATFPAGTLSGAPKPRALQLVEKYERSRRGVYGGVVGYLDFHGDMDMAIAIRTALIKDGVAHVQAGAGIVADSVPALEQEETVHKAGSALAAVAAARAVRPVGSAAR</sequence>
<dbReference type="SUPFAM" id="SSF56322">
    <property type="entry name" value="ADC synthase"/>
    <property type="match status" value="1"/>
</dbReference>
<dbReference type="EMBL" id="CP144913">
    <property type="protein sequence ID" value="WXB75084.1"/>
    <property type="molecule type" value="Genomic_DNA"/>
</dbReference>
<evidence type="ECO:0000256" key="1">
    <source>
        <dbReference type="ARBA" id="ARBA00001946"/>
    </source>
</evidence>
<evidence type="ECO:0000256" key="9">
    <source>
        <dbReference type="ARBA" id="ARBA00022822"/>
    </source>
</evidence>
<dbReference type="GO" id="GO:0004049">
    <property type="term" value="F:anthranilate synthase activity"/>
    <property type="evidence" value="ECO:0007669"/>
    <property type="project" value="UniProtKB-EC"/>
</dbReference>
<evidence type="ECO:0000313" key="18">
    <source>
        <dbReference type="EMBL" id="WXB75084.1"/>
    </source>
</evidence>
<keyword evidence="8 15" id="KW-0479">Metal-binding</keyword>
<dbReference type="RefSeq" id="WP_338747798.1">
    <property type="nucleotide sequence ID" value="NZ_CP144913.1"/>
</dbReference>
<dbReference type="InterPro" id="IPR019999">
    <property type="entry name" value="Anth_synth_I-like"/>
</dbReference>
<dbReference type="PANTHER" id="PTHR11236:SF46">
    <property type="entry name" value="ANTHRANILATE SYNTHASE COMPONENT 1"/>
    <property type="match status" value="1"/>
</dbReference>
<dbReference type="PRINTS" id="PR00095">
    <property type="entry name" value="ANTSNTHASEI"/>
</dbReference>
<evidence type="ECO:0000259" key="17">
    <source>
        <dbReference type="Pfam" id="PF04715"/>
    </source>
</evidence>
<keyword evidence="7 15" id="KW-0028">Amino-acid biosynthesis</keyword>
<organism evidence="18 19">
    <name type="scientific">Janibacter alittae</name>
    <dbReference type="NCBI Taxonomy" id="3115209"/>
    <lineage>
        <taxon>Bacteria</taxon>
        <taxon>Bacillati</taxon>
        <taxon>Actinomycetota</taxon>
        <taxon>Actinomycetes</taxon>
        <taxon>Micrococcales</taxon>
        <taxon>Intrasporangiaceae</taxon>
        <taxon>Janibacter</taxon>
    </lineage>
</organism>
<comment type="cofactor">
    <cofactor evidence="1 15">
        <name>Mg(2+)</name>
        <dbReference type="ChEBI" id="CHEBI:18420"/>
    </cofactor>
</comment>
<evidence type="ECO:0000256" key="3">
    <source>
        <dbReference type="ARBA" id="ARBA00009562"/>
    </source>
</evidence>
<gene>
    <name evidence="15" type="primary">trpE</name>
    <name evidence="18" type="ORF">V1351_08870</name>
</gene>
<evidence type="ECO:0000256" key="4">
    <source>
        <dbReference type="ARBA" id="ARBA00011575"/>
    </source>
</evidence>
<dbReference type="NCBIfam" id="TIGR00564">
    <property type="entry name" value="trpE_most"/>
    <property type="match status" value="1"/>
</dbReference>
<comment type="function">
    <text evidence="13 15">Part of a heterotetrameric complex that catalyzes the two-step biosynthesis of anthranilate, an intermediate in the biosynthesis of L-tryptophan. In the first step, the glutamine-binding beta subunit (TrpG) of anthranilate synthase (AS) provides the glutamine amidotransferase activity which generates ammonia as a substrate that, along with chorismate, is used in the second step, catalyzed by the large alpha subunit of AS (TrpE) to produce anthranilate. In the absence of TrpG, TrpE can synthesize anthranilate directly from chorismate and high concentrations of ammonia.</text>
</comment>
<dbReference type="InterPro" id="IPR005801">
    <property type="entry name" value="ADC_synthase"/>
</dbReference>
<name>A0ABZ2MDF7_9MICO</name>
<dbReference type="Pfam" id="PF00425">
    <property type="entry name" value="Chorismate_bind"/>
    <property type="match status" value="1"/>
</dbReference>
<evidence type="ECO:0000256" key="6">
    <source>
        <dbReference type="ARBA" id="ARBA00020653"/>
    </source>
</evidence>
<accession>A0ABZ2MDF7</accession>
<dbReference type="NCBIfam" id="NF010086">
    <property type="entry name" value="PRK13571.1"/>
    <property type="match status" value="1"/>
</dbReference>
<keyword evidence="10 15" id="KW-0460">Magnesium</keyword>
<comment type="subunit">
    <text evidence="4 15">Heterotetramer consisting of two non-identical subunits: a beta subunit (TrpG) and a large alpha subunit (TrpE).</text>
</comment>
<keyword evidence="19" id="KW-1185">Reference proteome</keyword>